<dbReference type="GO" id="GO:0016747">
    <property type="term" value="F:acyltransferase activity, transferring groups other than amino-acyl groups"/>
    <property type="evidence" value="ECO:0007669"/>
    <property type="project" value="InterPro"/>
</dbReference>
<dbReference type="InterPro" id="IPR000182">
    <property type="entry name" value="GNAT_dom"/>
</dbReference>
<dbReference type="PROSITE" id="PS51186">
    <property type="entry name" value="GNAT"/>
    <property type="match status" value="1"/>
</dbReference>
<dbReference type="SUPFAM" id="SSF55729">
    <property type="entry name" value="Acyl-CoA N-acyltransferases (Nat)"/>
    <property type="match status" value="1"/>
</dbReference>
<keyword evidence="1 4" id="KW-0808">Transferase</keyword>
<dbReference type="Pfam" id="PF00583">
    <property type="entry name" value="Acetyltransf_1"/>
    <property type="match status" value="1"/>
</dbReference>
<dbReference type="InterPro" id="IPR016181">
    <property type="entry name" value="Acyl_CoA_acyltransferase"/>
</dbReference>
<accession>A0A229SKL7</accession>
<sequence>MSCSSVHIRYGTTEDAEAVCDLAGQLAQSFPFSKARFHDSYAAVLSTDDACLLIAADSDGVLGYLLGVKHRTFYANGPVAWVEEILVRAEARGRGIGRALMQALERWAAQRNCALSALATRRAAPFYLALGYEESATYLRKVLPTRELP</sequence>
<dbReference type="AlphaFoldDB" id="A0A229SKL7"/>
<dbReference type="OrthoDB" id="4793359at2"/>
<evidence type="ECO:0000256" key="2">
    <source>
        <dbReference type="ARBA" id="ARBA00023315"/>
    </source>
</evidence>
<reference evidence="5" key="1">
    <citation type="submission" date="2017-07" db="EMBL/GenBank/DDBJ databases">
        <title>Comparative genome mining reveals phylogenetic distribution patterns of secondary metabolites in Amycolatopsis.</title>
        <authorList>
            <person name="Adamek M."/>
            <person name="Alanjary M."/>
            <person name="Sales-Ortells H."/>
            <person name="Goodfellow M."/>
            <person name="Bull A.T."/>
            <person name="Kalinowski J."/>
            <person name="Ziemert N."/>
        </authorList>
    </citation>
    <scope>NUCLEOTIDE SEQUENCE [LARGE SCALE GENOMIC DNA]</scope>
    <source>
        <strain evidence="5">H5</strain>
    </source>
</reference>
<feature type="domain" description="N-acetyltransferase" evidence="3">
    <location>
        <begin position="6"/>
        <end position="149"/>
    </location>
</feature>
<dbReference type="EMBL" id="NMUL01000082">
    <property type="protein sequence ID" value="OXM59482.1"/>
    <property type="molecule type" value="Genomic_DNA"/>
</dbReference>
<dbReference type="PANTHER" id="PTHR43877">
    <property type="entry name" value="AMINOALKYLPHOSPHONATE N-ACETYLTRANSFERASE-RELATED-RELATED"/>
    <property type="match status" value="1"/>
</dbReference>
<evidence type="ECO:0000256" key="1">
    <source>
        <dbReference type="ARBA" id="ARBA00022679"/>
    </source>
</evidence>
<evidence type="ECO:0000313" key="5">
    <source>
        <dbReference type="Proteomes" id="UP000215199"/>
    </source>
</evidence>
<gene>
    <name evidence="4" type="ORF">CF165_47500</name>
</gene>
<dbReference type="PANTHER" id="PTHR43877:SF2">
    <property type="entry name" value="AMINOALKYLPHOSPHONATE N-ACETYLTRANSFERASE-RELATED"/>
    <property type="match status" value="1"/>
</dbReference>
<protein>
    <submittedName>
        <fullName evidence="4">GNAT family N-acetyltransferase</fullName>
    </submittedName>
</protein>
<evidence type="ECO:0000313" key="4">
    <source>
        <dbReference type="EMBL" id="OXM59482.1"/>
    </source>
</evidence>
<proteinExistence type="predicted"/>
<dbReference type="Proteomes" id="UP000215199">
    <property type="component" value="Unassembled WGS sequence"/>
</dbReference>
<organism evidence="4 5">
    <name type="scientific">Amycolatopsis vastitatis</name>
    <dbReference type="NCBI Taxonomy" id="1905142"/>
    <lineage>
        <taxon>Bacteria</taxon>
        <taxon>Bacillati</taxon>
        <taxon>Actinomycetota</taxon>
        <taxon>Actinomycetes</taxon>
        <taxon>Pseudonocardiales</taxon>
        <taxon>Pseudonocardiaceae</taxon>
        <taxon>Amycolatopsis</taxon>
    </lineage>
</organism>
<comment type="caution">
    <text evidence="4">The sequence shown here is derived from an EMBL/GenBank/DDBJ whole genome shotgun (WGS) entry which is preliminary data.</text>
</comment>
<evidence type="ECO:0000259" key="3">
    <source>
        <dbReference type="PROSITE" id="PS51186"/>
    </source>
</evidence>
<name>A0A229SKL7_9PSEU</name>
<dbReference type="Gene3D" id="3.40.630.30">
    <property type="match status" value="1"/>
</dbReference>
<dbReference type="CDD" id="cd04301">
    <property type="entry name" value="NAT_SF"/>
    <property type="match status" value="1"/>
</dbReference>
<keyword evidence="2" id="KW-0012">Acyltransferase</keyword>
<keyword evidence="5" id="KW-1185">Reference proteome</keyword>
<dbReference type="InterPro" id="IPR050832">
    <property type="entry name" value="Bact_Acetyltransf"/>
</dbReference>